<proteinExistence type="predicted"/>
<dbReference type="AlphaFoldDB" id="M7ZJB0"/>
<dbReference type="PANTHER" id="PTHR35114">
    <property type="entry name" value="CYTOCHROME OXIDASE COMPLEX ASSEMBLY PROTEIN"/>
    <property type="match status" value="1"/>
</dbReference>
<dbReference type="EnsemblPlants" id="TuG1812S0001363600.01.T01">
    <property type="protein sequence ID" value="TuG1812S0001363600.01.T01"/>
    <property type="gene ID" value="TuG1812S0001363600.01"/>
</dbReference>
<dbReference type="KEGG" id="tua:125529011"/>
<evidence type="ECO:0000256" key="1">
    <source>
        <dbReference type="SAM" id="MobiDB-lite"/>
    </source>
</evidence>
<dbReference type="Gramene" id="TuG1812G0400003385.01.T01">
    <property type="protein sequence ID" value="TuG1812G0400003385.01.T01"/>
    <property type="gene ID" value="TuG1812G0400003385.01"/>
</dbReference>
<dbReference type="OrthoDB" id="535599at2759"/>
<reference evidence="3" key="3">
    <citation type="submission" date="2022-06" db="UniProtKB">
        <authorList>
            <consortium name="EnsemblPlants"/>
        </authorList>
    </citation>
    <scope>IDENTIFICATION</scope>
</reference>
<feature type="region of interest" description="Disordered" evidence="1">
    <location>
        <begin position="197"/>
        <end position="219"/>
    </location>
</feature>
<protein>
    <submittedName>
        <fullName evidence="2 3">Uncharacterized protein</fullName>
    </submittedName>
</protein>
<evidence type="ECO:0000313" key="3">
    <source>
        <dbReference type="EnsemblPlants" id="TuG1812G0400003385.01.T01"/>
    </source>
</evidence>
<name>M7ZJB0_TRIUA</name>
<reference evidence="3" key="2">
    <citation type="submission" date="2018-03" db="EMBL/GenBank/DDBJ databases">
        <title>The Triticum urartu genome reveals the dynamic nature of wheat genome evolution.</title>
        <authorList>
            <person name="Ling H."/>
            <person name="Ma B."/>
            <person name="Shi X."/>
            <person name="Liu H."/>
            <person name="Dong L."/>
            <person name="Sun H."/>
            <person name="Cao Y."/>
            <person name="Gao Q."/>
            <person name="Zheng S."/>
            <person name="Li Y."/>
            <person name="Yu Y."/>
            <person name="Du H."/>
            <person name="Qi M."/>
            <person name="Li Y."/>
            <person name="Yu H."/>
            <person name="Cui Y."/>
            <person name="Wang N."/>
            <person name="Chen C."/>
            <person name="Wu H."/>
            <person name="Zhao Y."/>
            <person name="Zhang J."/>
            <person name="Li Y."/>
            <person name="Zhou W."/>
            <person name="Zhang B."/>
            <person name="Hu W."/>
            <person name="Eijk M."/>
            <person name="Tang J."/>
            <person name="Witsenboer H."/>
            <person name="Zhao S."/>
            <person name="Li Z."/>
            <person name="Zhang A."/>
            <person name="Wang D."/>
            <person name="Liang C."/>
        </authorList>
    </citation>
    <scope>NUCLEOTIDE SEQUENCE [LARGE SCALE GENOMIC DNA]</scope>
    <source>
        <strain evidence="3">cv. G1812</strain>
    </source>
</reference>
<dbReference type="EnsemblPlants" id="TuG1812G0400003385.01.T01">
    <property type="protein sequence ID" value="TuG1812G0400003385.01.T01"/>
    <property type="gene ID" value="TuG1812G0400003385.01"/>
</dbReference>
<gene>
    <name evidence="3" type="primary">LOC125552872</name>
    <name evidence="2" type="ORF">TRIUR3_02515</name>
</gene>
<accession>M7ZJB0</accession>
<dbReference type="eggNOG" id="ENOG502QSN8">
    <property type="taxonomic scope" value="Eukaryota"/>
</dbReference>
<dbReference type="Proteomes" id="UP000015106">
    <property type="component" value="Chromosome 4"/>
</dbReference>
<dbReference type="GeneID" id="125552872"/>
<evidence type="ECO:0000313" key="2">
    <source>
        <dbReference type="EMBL" id="EMS60192.1"/>
    </source>
</evidence>
<dbReference type="STRING" id="4572.M7ZJB0"/>
<dbReference type="PANTHER" id="PTHR35114:SF1">
    <property type="entry name" value="CYTOCHROME OXIDASE COMPLEX ASSEMBLY PROTEIN"/>
    <property type="match status" value="1"/>
</dbReference>
<evidence type="ECO:0000313" key="4">
    <source>
        <dbReference type="Proteomes" id="UP000015106"/>
    </source>
</evidence>
<reference evidence="2 4" key="1">
    <citation type="journal article" date="2013" name="Nature">
        <title>Draft genome of the wheat A-genome progenitor Triticum urartu.</title>
        <authorList>
            <person name="Ling H.Q."/>
            <person name="Zhao S."/>
            <person name="Liu D."/>
            <person name="Wang J."/>
            <person name="Sun H."/>
            <person name="Zhang C."/>
            <person name="Fan H."/>
            <person name="Li D."/>
            <person name="Dong L."/>
            <person name="Tao Y."/>
            <person name="Gao C."/>
            <person name="Wu H."/>
            <person name="Li Y."/>
            <person name="Cui Y."/>
            <person name="Guo X."/>
            <person name="Zheng S."/>
            <person name="Wang B."/>
            <person name="Yu K."/>
            <person name="Liang Q."/>
            <person name="Yang W."/>
            <person name="Lou X."/>
            <person name="Chen J."/>
            <person name="Feng M."/>
            <person name="Jian J."/>
            <person name="Zhang X."/>
            <person name="Luo G."/>
            <person name="Jiang Y."/>
            <person name="Liu J."/>
            <person name="Wang Z."/>
            <person name="Sha Y."/>
            <person name="Zhang B."/>
            <person name="Wu H."/>
            <person name="Tang D."/>
            <person name="Shen Q."/>
            <person name="Xue P."/>
            <person name="Zou S."/>
            <person name="Wang X."/>
            <person name="Liu X."/>
            <person name="Wang F."/>
            <person name="Yang Y."/>
            <person name="An X."/>
            <person name="Dong Z."/>
            <person name="Zhang K."/>
            <person name="Zhang X."/>
            <person name="Luo M.C."/>
            <person name="Dvorak J."/>
            <person name="Tong Y."/>
            <person name="Wang J."/>
            <person name="Yang H."/>
            <person name="Li Z."/>
            <person name="Wang D."/>
            <person name="Zhang A."/>
            <person name="Wang J."/>
        </authorList>
    </citation>
    <scope>NUCLEOTIDE SEQUENCE</scope>
    <source>
        <strain evidence="4">cv. G1812</strain>
    </source>
</reference>
<dbReference type="Gramene" id="TuG1812S0001363600.01.T01">
    <property type="protein sequence ID" value="TuG1812S0001363600.01.T01"/>
    <property type="gene ID" value="TuG1812S0001363600.01"/>
</dbReference>
<keyword evidence="4" id="KW-1185">Reference proteome</keyword>
<organism evidence="2">
    <name type="scientific">Triticum urartu</name>
    <name type="common">Red wild einkorn</name>
    <name type="synonym">Crithodium urartu</name>
    <dbReference type="NCBI Taxonomy" id="4572"/>
    <lineage>
        <taxon>Eukaryota</taxon>
        <taxon>Viridiplantae</taxon>
        <taxon>Streptophyta</taxon>
        <taxon>Embryophyta</taxon>
        <taxon>Tracheophyta</taxon>
        <taxon>Spermatophyta</taxon>
        <taxon>Magnoliopsida</taxon>
        <taxon>Liliopsida</taxon>
        <taxon>Poales</taxon>
        <taxon>Poaceae</taxon>
        <taxon>BOP clade</taxon>
        <taxon>Pooideae</taxon>
        <taxon>Triticodae</taxon>
        <taxon>Triticeae</taxon>
        <taxon>Triticinae</taxon>
        <taxon>Triticum</taxon>
    </lineage>
</organism>
<dbReference type="RefSeq" id="XP_048572532.1">
    <property type="nucleotide sequence ID" value="XM_048716575.1"/>
</dbReference>
<sequence length="219" mass="22890">MSPAAWTRTRKLVLGLPLLAGRSSRSAGDGRSSSYFAGAGAAGETSQKKKRSTAVRKVVAIGAISLAGGVALSAINDLAIFHGCTSKAIDKASENPEVVQAIGVPIARGPWYDASVVLGHRRRSVSCTFPVTGPRGSGVFQIEAVRNGEDGVLSFLRHHDWEILAMDARLELQLEALPSDDGSQGQQPVVMNLNLMSSTSADDDDNCKISDTAGGGEIS</sequence>
<dbReference type="EMBL" id="KD112618">
    <property type="protein sequence ID" value="EMS60192.1"/>
    <property type="molecule type" value="Genomic_DNA"/>
</dbReference>